<accession>A0A1I0XHH9</accession>
<dbReference type="AlphaFoldDB" id="A0A1I0XHH9"/>
<evidence type="ECO:0000313" key="1">
    <source>
        <dbReference type="EMBL" id="SFB00431.1"/>
    </source>
</evidence>
<dbReference type="STRING" id="490629.SAMN05216266_103217"/>
<organism evidence="1 2">
    <name type="scientific">Amycolatopsis marina</name>
    <dbReference type="NCBI Taxonomy" id="490629"/>
    <lineage>
        <taxon>Bacteria</taxon>
        <taxon>Bacillati</taxon>
        <taxon>Actinomycetota</taxon>
        <taxon>Actinomycetes</taxon>
        <taxon>Pseudonocardiales</taxon>
        <taxon>Pseudonocardiaceae</taxon>
        <taxon>Amycolatopsis</taxon>
    </lineage>
</organism>
<gene>
    <name evidence="1" type="ORF">SAMN05216266_103217</name>
</gene>
<evidence type="ECO:0000313" key="2">
    <source>
        <dbReference type="Proteomes" id="UP000243799"/>
    </source>
</evidence>
<name>A0A1I0XHH9_9PSEU</name>
<protein>
    <submittedName>
        <fullName evidence="1">Uncharacterized protein</fullName>
    </submittedName>
</protein>
<sequence>MTLIFARLLREHARGESERVVHLIRLPGDGGIPPHLFAQCGERFEPYVLESLPLPGGAPCVPCLAAVPRPGLPPNE</sequence>
<dbReference type="RefSeq" id="WP_091671355.1">
    <property type="nucleotide sequence ID" value="NZ_FOKG01000003.1"/>
</dbReference>
<reference evidence="2" key="1">
    <citation type="submission" date="2016-10" db="EMBL/GenBank/DDBJ databases">
        <authorList>
            <person name="Varghese N."/>
            <person name="Submissions S."/>
        </authorList>
    </citation>
    <scope>NUCLEOTIDE SEQUENCE [LARGE SCALE GENOMIC DNA]</scope>
    <source>
        <strain evidence="2">CGMCC 4.3568</strain>
    </source>
</reference>
<dbReference type="EMBL" id="FOKG01000003">
    <property type="protein sequence ID" value="SFB00431.1"/>
    <property type="molecule type" value="Genomic_DNA"/>
</dbReference>
<dbReference type="Proteomes" id="UP000243799">
    <property type="component" value="Unassembled WGS sequence"/>
</dbReference>
<dbReference type="OrthoDB" id="3625434at2"/>
<keyword evidence="2" id="KW-1185">Reference proteome</keyword>
<proteinExistence type="predicted"/>